<accession>A0A565CAW2</accession>
<evidence type="ECO:0000313" key="2">
    <source>
        <dbReference type="Proteomes" id="UP000489600"/>
    </source>
</evidence>
<organism evidence="1 2">
    <name type="scientific">Arabis nemorensis</name>
    <dbReference type="NCBI Taxonomy" id="586526"/>
    <lineage>
        <taxon>Eukaryota</taxon>
        <taxon>Viridiplantae</taxon>
        <taxon>Streptophyta</taxon>
        <taxon>Embryophyta</taxon>
        <taxon>Tracheophyta</taxon>
        <taxon>Spermatophyta</taxon>
        <taxon>Magnoliopsida</taxon>
        <taxon>eudicotyledons</taxon>
        <taxon>Gunneridae</taxon>
        <taxon>Pentapetalae</taxon>
        <taxon>rosids</taxon>
        <taxon>malvids</taxon>
        <taxon>Brassicales</taxon>
        <taxon>Brassicaceae</taxon>
        <taxon>Arabideae</taxon>
        <taxon>Arabis</taxon>
    </lineage>
</organism>
<gene>
    <name evidence="1" type="ORF">ANE_LOCUS21249</name>
</gene>
<proteinExistence type="predicted"/>
<protein>
    <submittedName>
        <fullName evidence="1">Uncharacterized protein</fullName>
    </submittedName>
</protein>
<sequence>MCKANGVKVNDSFVLELIWEDANPMFRFHSKIESQGKGNRRTRKKRACETDLQARTVKKTPRVEKEGRTRVSNRQESCSVSDQVTNVKQSIVDTLNTVREFRADLETRERDLEASLVEIDVGKDFGNQPNSQQ</sequence>
<keyword evidence="2" id="KW-1185">Reference proteome</keyword>
<evidence type="ECO:0000313" key="1">
    <source>
        <dbReference type="EMBL" id="VVB10805.1"/>
    </source>
</evidence>
<dbReference type="AlphaFoldDB" id="A0A565CAW2"/>
<reference evidence="1" key="1">
    <citation type="submission" date="2019-07" db="EMBL/GenBank/DDBJ databases">
        <authorList>
            <person name="Dittberner H."/>
        </authorList>
    </citation>
    <scope>NUCLEOTIDE SEQUENCE [LARGE SCALE GENOMIC DNA]</scope>
</reference>
<dbReference type="EMBL" id="CABITT030000007">
    <property type="protein sequence ID" value="VVB10805.1"/>
    <property type="molecule type" value="Genomic_DNA"/>
</dbReference>
<dbReference type="Proteomes" id="UP000489600">
    <property type="component" value="Unassembled WGS sequence"/>
</dbReference>
<comment type="caution">
    <text evidence="1">The sequence shown here is derived from an EMBL/GenBank/DDBJ whole genome shotgun (WGS) entry which is preliminary data.</text>
</comment>
<name>A0A565CAW2_9BRAS</name>